<keyword evidence="6" id="KW-1185">Reference proteome</keyword>
<evidence type="ECO:0000259" key="3">
    <source>
        <dbReference type="PROSITE" id="PS01179"/>
    </source>
</evidence>
<feature type="compositionally biased region" description="Polar residues" evidence="2">
    <location>
        <begin position="291"/>
        <end position="302"/>
    </location>
</feature>
<dbReference type="FunFam" id="2.30.29.30:FF:000143">
    <property type="entry name" value="amyloid beta A4 precursor protein-binding family B member 3 isoform X2"/>
    <property type="match status" value="1"/>
</dbReference>
<dbReference type="CDD" id="cd00201">
    <property type="entry name" value="WW"/>
    <property type="match status" value="1"/>
</dbReference>
<dbReference type="InterPro" id="IPR039576">
    <property type="entry name" value="APBB1/2/3"/>
</dbReference>
<feature type="compositionally biased region" description="Basic and acidic residues" evidence="2">
    <location>
        <begin position="135"/>
        <end position="144"/>
    </location>
</feature>
<dbReference type="InterPro" id="IPR036020">
    <property type="entry name" value="WW_dom_sf"/>
</dbReference>
<dbReference type="Pfam" id="PF00640">
    <property type="entry name" value="PID"/>
    <property type="match status" value="2"/>
</dbReference>
<sequence length="850" mass="93921">MMSMHKPPLTRSGSSPSSVDSTNRSGPSIAPPTSLNLRTSHNQSLAHEVIKEGVATTDTNGPSAAPPKSRHRNSTSSLHSAVGASDHLPNFGLGRGGRAAPTKSASSTSLTSMSSLSLSTSNPKLAKNGTNLQLKAEEQHDFNKNQRPSNVMVRRSSSDWLEGKDNQNCAPMRRRTKSFLDYRREEPPVCFNEKQEKEEEEAEEEDEVEEKEEETEKPLLPKLDQQDWVKENRVEVHLTLPQNHLLLAKEEEEESPTQAQLKGLKGSFSYDHKPKKEPLARGNEIRVELHANNQAPLRTSLSPRHHPYSSRVGALSARQEEEEVEEEEDGEEDSSWTTLSQESPSVETPQETGVWNDGELPPGWREVEDLAEVYFWHVPSGTTQRERPVSNGSAKPEPDPAQEGTDAACLPIPPNNSQSERPSSIVSDSSVEPVPSSSASSPSNSSISYDMVMPVGGFLNNNYLSIREECAHQDANLRQPERGSAHVKLRARVLPESVPSPRTSIDLDSQVFPVCSLGWLEVSDTDMVTGRSSVVVSDCIRQLQLRSRERDTIGEREEGKPMLLVLQDVTLTLVDPTDHTLLHSQPISCIRVWGVGRDHSRDFAYVARDKNTRVLKCHVFRCDAPAESIATSLHRICSKIMAERKNAKAVAGSSSNSSTDVPLQVEFPTPKTELEQKFHVLYLGTTSAIRPIGMDMINGAIDTLLSSTGKEDWTPVILNVEDATVSVIKEKEEEEEVLVECRVRFLSFMGVGRDVHTFAFIMDTGNQHFQCHVFWCEPNAACVSEAVQSACVLRYQKCLVARSPTQRAGCSSPPPPGSVTRRVTTSVKRGVQSLIDTLKQKKPSPELPNQ</sequence>
<dbReference type="SMART" id="SM00462">
    <property type="entry name" value="PTB"/>
    <property type="match status" value="2"/>
</dbReference>
<dbReference type="PROSITE" id="PS50020">
    <property type="entry name" value="WW_DOMAIN_2"/>
    <property type="match status" value="1"/>
</dbReference>
<feature type="compositionally biased region" description="Polar residues" evidence="2">
    <location>
        <begin position="335"/>
        <end position="353"/>
    </location>
</feature>
<feature type="domain" description="WW" evidence="4">
    <location>
        <begin position="358"/>
        <end position="390"/>
    </location>
</feature>
<reference evidence="5" key="1">
    <citation type="submission" date="2020-10" db="EMBL/GenBank/DDBJ databases">
        <title>Chromosome-scale genome assembly of the Allis shad, Alosa alosa.</title>
        <authorList>
            <person name="Margot Z."/>
            <person name="Christophe K."/>
            <person name="Cabau C."/>
            <person name="Louis A."/>
            <person name="Berthelot C."/>
            <person name="Parey E."/>
            <person name="Roest Crollius H."/>
            <person name="Montfort J."/>
            <person name="Robinson-Rechavi M."/>
            <person name="Bucao C."/>
            <person name="Bouchez O."/>
            <person name="Gislard M."/>
            <person name="Lluch J."/>
            <person name="Milhes M."/>
            <person name="Lampietro C."/>
            <person name="Lopez Roques C."/>
            <person name="Donnadieu C."/>
            <person name="Braasch I."/>
            <person name="Desvignes T."/>
            <person name="Postlethwait J."/>
            <person name="Bobe J."/>
            <person name="Guiguen Y."/>
        </authorList>
    </citation>
    <scope>NUCLEOTIDE SEQUENCE</scope>
    <source>
        <strain evidence="5">M-15738</strain>
        <tissue evidence="5">Blood</tissue>
    </source>
</reference>
<evidence type="ECO:0000313" key="6">
    <source>
        <dbReference type="Proteomes" id="UP000823561"/>
    </source>
</evidence>
<comment type="caution">
    <text evidence="5">The sequence shown here is derived from an EMBL/GenBank/DDBJ whole genome shotgun (WGS) entry which is preliminary data.</text>
</comment>
<dbReference type="PROSITE" id="PS01179">
    <property type="entry name" value="PID"/>
    <property type="match status" value="2"/>
</dbReference>
<dbReference type="PANTHER" id="PTHR14058:SF11">
    <property type="entry name" value="AMYLOID BETA PRECURSOR PROTEIN BINDING FAMILY B MEMBER 2"/>
    <property type="match status" value="1"/>
</dbReference>
<feature type="domain" description="PID" evidence="3">
    <location>
        <begin position="677"/>
        <end position="804"/>
    </location>
</feature>
<dbReference type="EMBL" id="JADWDJ010000021">
    <property type="protein sequence ID" value="KAG5263594.1"/>
    <property type="molecule type" value="Genomic_DNA"/>
</dbReference>
<feature type="compositionally biased region" description="Basic and acidic residues" evidence="2">
    <location>
        <begin position="187"/>
        <end position="197"/>
    </location>
</feature>
<feature type="compositionally biased region" description="Low complexity" evidence="2">
    <location>
        <begin position="419"/>
        <end position="447"/>
    </location>
</feature>
<dbReference type="SUPFAM" id="SSF51045">
    <property type="entry name" value="WW domain"/>
    <property type="match status" value="1"/>
</dbReference>
<dbReference type="CDD" id="cd01272">
    <property type="entry name" value="PTB1_Fe65"/>
    <property type="match status" value="1"/>
</dbReference>
<gene>
    <name evidence="5" type="ORF">AALO_G00266510</name>
</gene>
<evidence type="ECO:0000256" key="2">
    <source>
        <dbReference type="SAM" id="MobiDB-lite"/>
    </source>
</evidence>
<dbReference type="Proteomes" id="UP000823561">
    <property type="component" value="Chromosome 21"/>
</dbReference>
<evidence type="ECO:0000259" key="4">
    <source>
        <dbReference type="PROSITE" id="PS50020"/>
    </source>
</evidence>
<feature type="compositionally biased region" description="Basic and acidic residues" evidence="2">
    <location>
        <begin position="270"/>
        <end position="289"/>
    </location>
</feature>
<feature type="compositionally biased region" description="Acidic residues" evidence="2">
    <location>
        <begin position="320"/>
        <end position="334"/>
    </location>
</feature>
<dbReference type="GO" id="GO:0001540">
    <property type="term" value="F:amyloid-beta binding"/>
    <property type="evidence" value="ECO:0007669"/>
    <property type="project" value="InterPro"/>
</dbReference>
<name>A0AAV6FL61_9TELE</name>
<proteinExistence type="predicted"/>
<feature type="compositionally biased region" description="Low complexity" evidence="2">
    <location>
        <begin position="104"/>
        <end position="121"/>
    </location>
</feature>
<dbReference type="SUPFAM" id="SSF50729">
    <property type="entry name" value="PH domain-like"/>
    <property type="match status" value="2"/>
</dbReference>
<feature type="region of interest" description="Disordered" evidence="2">
    <location>
        <begin position="1"/>
        <end position="174"/>
    </location>
</feature>
<organism evidence="5 6">
    <name type="scientific">Alosa alosa</name>
    <name type="common">allis shad</name>
    <dbReference type="NCBI Taxonomy" id="278164"/>
    <lineage>
        <taxon>Eukaryota</taxon>
        <taxon>Metazoa</taxon>
        <taxon>Chordata</taxon>
        <taxon>Craniata</taxon>
        <taxon>Vertebrata</taxon>
        <taxon>Euteleostomi</taxon>
        <taxon>Actinopterygii</taxon>
        <taxon>Neopterygii</taxon>
        <taxon>Teleostei</taxon>
        <taxon>Clupei</taxon>
        <taxon>Clupeiformes</taxon>
        <taxon>Clupeoidei</taxon>
        <taxon>Clupeidae</taxon>
        <taxon>Alosa</taxon>
    </lineage>
</organism>
<dbReference type="InterPro" id="IPR011993">
    <property type="entry name" value="PH-like_dom_sf"/>
</dbReference>
<dbReference type="PANTHER" id="PTHR14058">
    <property type="entry name" value="AMYLOID BETA A4 PRECURSOR PROTEIN-BINDING FAMILY B"/>
    <property type="match status" value="1"/>
</dbReference>
<keyword evidence="1" id="KW-0677">Repeat</keyword>
<dbReference type="GO" id="GO:0005634">
    <property type="term" value="C:nucleus"/>
    <property type="evidence" value="ECO:0007669"/>
    <property type="project" value="TreeGrafter"/>
</dbReference>
<dbReference type="InterPro" id="IPR006020">
    <property type="entry name" value="PTB/PI_dom"/>
</dbReference>
<dbReference type="CDD" id="cd01271">
    <property type="entry name" value="PTB2_Fe65"/>
    <property type="match status" value="1"/>
</dbReference>
<dbReference type="GO" id="GO:0006355">
    <property type="term" value="P:regulation of DNA-templated transcription"/>
    <property type="evidence" value="ECO:0007669"/>
    <property type="project" value="TreeGrafter"/>
</dbReference>
<dbReference type="FunFam" id="2.30.29.30:FF:000034">
    <property type="entry name" value="amyloid beta A4 precursor protein-binding family B member 2"/>
    <property type="match status" value="1"/>
</dbReference>
<dbReference type="AlphaFoldDB" id="A0AAV6FL61"/>
<feature type="region of interest" description="Disordered" evidence="2">
    <location>
        <begin position="187"/>
        <end position="224"/>
    </location>
</feature>
<feature type="region of interest" description="Disordered" evidence="2">
    <location>
        <begin position="382"/>
        <end position="447"/>
    </location>
</feature>
<feature type="compositionally biased region" description="Basic and acidic residues" evidence="2">
    <location>
        <begin position="214"/>
        <end position="224"/>
    </location>
</feature>
<evidence type="ECO:0000313" key="5">
    <source>
        <dbReference type="EMBL" id="KAG5263594.1"/>
    </source>
</evidence>
<dbReference type="SMART" id="SM00456">
    <property type="entry name" value="WW"/>
    <property type="match status" value="1"/>
</dbReference>
<dbReference type="InterPro" id="IPR001202">
    <property type="entry name" value="WW_dom"/>
</dbReference>
<feature type="domain" description="PID" evidence="3">
    <location>
        <begin position="512"/>
        <end position="647"/>
    </location>
</feature>
<feature type="region of interest" description="Disordered" evidence="2">
    <location>
        <begin position="247"/>
        <end position="363"/>
    </location>
</feature>
<dbReference type="Gene3D" id="2.30.29.30">
    <property type="entry name" value="Pleckstrin-homology domain (PH domain)/Phosphotyrosine-binding domain (PTB)"/>
    <property type="match status" value="2"/>
</dbReference>
<accession>A0AAV6FL61</accession>
<feature type="compositionally biased region" description="Acidic residues" evidence="2">
    <location>
        <begin position="198"/>
        <end position="213"/>
    </location>
</feature>
<dbReference type="Gene3D" id="2.20.70.10">
    <property type="match status" value="1"/>
</dbReference>
<evidence type="ECO:0000256" key="1">
    <source>
        <dbReference type="ARBA" id="ARBA00022737"/>
    </source>
</evidence>
<dbReference type="GO" id="GO:0005737">
    <property type="term" value="C:cytoplasm"/>
    <property type="evidence" value="ECO:0007669"/>
    <property type="project" value="TreeGrafter"/>
</dbReference>
<protein>
    <submittedName>
        <fullName evidence="5">Uncharacterized protein</fullName>
    </submittedName>
</protein>
<feature type="compositionally biased region" description="Polar residues" evidence="2">
    <location>
        <begin position="11"/>
        <end position="45"/>
    </location>
</feature>